<evidence type="ECO:0000256" key="5">
    <source>
        <dbReference type="SAM" id="MobiDB-lite"/>
    </source>
</evidence>
<protein>
    <submittedName>
        <fullName evidence="7">Transportin-3 isoform X1</fullName>
    </submittedName>
</protein>
<evidence type="ECO:0000256" key="1">
    <source>
        <dbReference type="ARBA" id="ARBA00004123"/>
    </source>
</evidence>
<reference evidence="7 8" key="1">
    <citation type="journal article" date="2018" name="Plant J.">
        <title>Genome sequences of Chlorella sorokiniana UTEX 1602 and Micractinium conductrix SAG 241.80: implications to maltose excretion by a green alga.</title>
        <authorList>
            <person name="Arriola M.B."/>
            <person name="Velmurugan N."/>
            <person name="Zhang Y."/>
            <person name="Plunkett M.H."/>
            <person name="Hondzo H."/>
            <person name="Barney B.M."/>
        </authorList>
    </citation>
    <scope>NUCLEOTIDE SEQUENCE [LARGE SCALE GENOMIC DNA]</scope>
    <source>
        <strain evidence="8">UTEX 1602</strain>
    </source>
</reference>
<dbReference type="GO" id="GO:0005737">
    <property type="term" value="C:cytoplasm"/>
    <property type="evidence" value="ECO:0007669"/>
    <property type="project" value="TreeGrafter"/>
</dbReference>
<keyword evidence="4" id="KW-0539">Nucleus</keyword>
<dbReference type="InterPro" id="IPR051345">
    <property type="entry name" value="Importin_beta-like_NTR"/>
</dbReference>
<dbReference type="GO" id="GO:0005634">
    <property type="term" value="C:nucleus"/>
    <property type="evidence" value="ECO:0007669"/>
    <property type="project" value="UniProtKB-SubCell"/>
</dbReference>
<feature type="domain" description="Importin N-terminal" evidence="6">
    <location>
        <begin position="24"/>
        <end position="91"/>
    </location>
</feature>
<dbReference type="Pfam" id="PF24138">
    <property type="entry name" value="TPR_TNPO3_IPO13_2nd"/>
    <property type="match status" value="1"/>
</dbReference>
<evidence type="ECO:0000256" key="3">
    <source>
        <dbReference type="ARBA" id="ARBA00022448"/>
    </source>
</evidence>
<accession>A0A2P6TT90</accession>
<dbReference type="InterPro" id="IPR058537">
    <property type="entry name" value="TPR_TNPO3_IPO13_4th"/>
</dbReference>
<name>A0A2P6TT90_CHLSO</name>
<feature type="region of interest" description="Disordered" evidence="5">
    <location>
        <begin position="656"/>
        <end position="675"/>
    </location>
</feature>
<dbReference type="InterPro" id="IPR013598">
    <property type="entry name" value="Exportin-1/Importin-b-like"/>
</dbReference>
<keyword evidence="8" id="KW-1185">Reference proteome</keyword>
<evidence type="ECO:0000259" key="6">
    <source>
        <dbReference type="PROSITE" id="PS50166"/>
    </source>
</evidence>
<dbReference type="Pfam" id="PF03810">
    <property type="entry name" value="IBN_N"/>
    <property type="match status" value="1"/>
</dbReference>
<organism evidence="7 8">
    <name type="scientific">Chlorella sorokiniana</name>
    <name type="common">Freshwater green alga</name>
    <dbReference type="NCBI Taxonomy" id="3076"/>
    <lineage>
        <taxon>Eukaryota</taxon>
        <taxon>Viridiplantae</taxon>
        <taxon>Chlorophyta</taxon>
        <taxon>core chlorophytes</taxon>
        <taxon>Trebouxiophyceae</taxon>
        <taxon>Chlorellales</taxon>
        <taxon>Chlorellaceae</taxon>
        <taxon>Chlorella clade</taxon>
        <taxon>Chlorella</taxon>
    </lineage>
</organism>
<dbReference type="InterPro" id="IPR057941">
    <property type="entry name" value="TPR_TNPO3_IPO13_2nd"/>
</dbReference>
<proteinExistence type="inferred from homology"/>
<evidence type="ECO:0000256" key="4">
    <source>
        <dbReference type="ARBA" id="ARBA00023242"/>
    </source>
</evidence>
<evidence type="ECO:0000256" key="2">
    <source>
        <dbReference type="ARBA" id="ARBA00007991"/>
    </source>
</evidence>
<dbReference type="Gene3D" id="1.25.10.10">
    <property type="entry name" value="Leucine-rich Repeat Variant"/>
    <property type="match status" value="1"/>
</dbReference>
<dbReference type="OrthoDB" id="435593at2759"/>
<gene>
    <name evidence="7" type="ORF">C2E21_3854</name>
</gene>
<keyword evidence="3" id="KW-0813">Transport</keyword>
<sequence length="1013" mass="110124">MAAQQLLQALQALYHGAPDVKDQANKWLEQFQGSAEAWQVTNDILHNAGAGMEAHYFCAQTLRTKVQRDFEELPAGAALSLRDSLVSLLVKHCQGNAAVRTQLCLAIAALAAHLPAVQWGQQGVVGWLAQRLGGEPQAVSLPCMLELLTVLPQEASSYQPAVRPERRRQVQDEMLAYAPQALQILASCLTAPLPRAQEQALDAFTSWLKLTGGVGLNGAMLMQSPLVRAALEGLRSSDTFFSAVDAVVELIYCTSQRGRPKDDMAPLVQLIVAEVMALKPRFHVCLQQALAERNGNTAPEGEHDDSEEDAKGMARLFAEVGEAYTALIAEGGPQVSGPVEALLDVASHPDDSICSISFNFWHRLSRALTIGLHPEPLESEEGPVSDEERERRVRLFTPWIERLVALIRGRVRFHDNFDSWHRDERLDFKRARVAVGDTLIDCASVLGGGRMLQLLVEPLLELSKQVTSGATFDWRTAEAALYCVRAVHRCAPLPGDALMMSLFSSLPMLPAVPQLQYTVALTVGAYADWLSDTAQRGEEGRTLLSQLLGMLMRYLPEPEASSASALSIRRLCDGCAPLLAASSMDQLMQLYRQIQGSGDVSQNAYDLDLDEDDVQQLIEGVALVASALPDGQRQPCVQQMLDIVVQPMQGILQQAAVGSPGSAPGTPTAGGAAQQQQPDVRLVLPLMERVTTIFRAVKDPADVAEALVRLWPWIEASLDRFTGDAAAIERICRAPRYAVRSSGKAAAAAVPLLVASLPQRFEVSRQPCFLYVASELIKTFGDEPARDLELGGMFSRMMAGSCAMLRHLRDVSDHPDIADDTFLLAGRALSYAPRLLLTPQLLSVLLDTALAGMLVQHREACCSILAFVVRLLDPATHRAVAPEAVQGLQAALAPRAQLLVRLVLAGAVGALPTNRLAELTDVLYAVLKVTNQNGLQWVGEALAGIPDEAATSSDKQRFMTACQQVVAGGLSQRDERVLQQAVDELSELCRRNRRSAQLAQRALLPPELHYTIR</sequence>
<dbReference type="EMBL" id="LHPG02000007">
    <property type="protein sequence ID" value="PRW57281.1"/>
    <property type="molecule type" value="Genomic_DNA"/>
</dbReference>
<dbReference type="PANTHER" id="PTHR12363:SF33">
    <property type="entry name" value="IMPORTIN-13"/>
    <property type="match status" value="1"/>
</dbReference>
<comment type="subcellular location">
    <subcellularLocation>
        <location evidence="1">Nucleus</location>
    </subcellularLocation>
</comment>
<evidence type="ECO:0000313" key="8">
    <source>
        <dbReference type="Proteomes" id="UP000239899"/>
    </source>
</evidence>
<dbReference type="InterPro" id="IPR016024">
    <property type="entry name" value="ARM-type_fold"/>
</dbReference>
<dbReference type="PANTHER" id="PTHR12363">
    <property type="entry name" value="TRANSPORTIN 3 AND IMPORTIN 13"/>
    <property type="match status" value="1"/>
</dbReference>
<dbReference type="Pfam" id="PF24139">
    <property type="entry name" value="TPR_TNPO3_IPO13_4th"/>
    <property type="match status" value="1"/>
</dbReference>
<dbReference type="InterPro" id="IPR001494">
    <property type="entry name" value="Importin-beta_N"/>
</dbReference>
<dbReference type="SMART" id="SM00913">
    <property type="entry name" value="IBN_N"/>
    <property type="match status" value="1"/>
</dbReference>
<dbReference type="Proteomes" id="UP000239899">
    <property type="component" value="Unassembled WGS sequence"/>
</dbReference>
<comment type="similarity">
    <text evidence="2">Belongs to the importin beta family.</text>
</comment>
<dbReference type="GO" id="GO:0031267">
    <property type="term" value="F:small GTPase binding"/>
    <property type="evidence" value="ECO:0007669"/>
    <property type="project" value="InterPro"/>
</dbReference>
<dbReference type="SUPFAM" id="SSF48371">
    <property type="entry name" value="ARM repeat"/>
    <property type="match status" value="1"/>
</dbReference>
<dbReference type="GO" id="GO:0006606">
    <property type="term" value="P:protein import into nucleus"/>
    <property type="evidence" value="ECO:0007669"/>
    <property type="project" value="TreeGrafter"/>
</dbReference>
<evidence type="ECO:0000313" key="7">
    <source>
        <dbReference type="EMBL" id="PRW57281.1"/>
    </source>
</evidence>
<dbReference type="AlphaFoldDB" id="A0A2P6TT90"/>
<dbReference type="InterPro" id="IPR011989">
    <property type="entry name" value="ARM-like"/>
</dbReference>
<dbReference type="PROSITE" id="PS50166">
    <property type="entry name" value="IMPORTIN_B_NT"/>
    <property type="match status" value="1"/>
</dbReference>
<dbReference type="STRING" id="3076.A0A2P6TT90"/>
<comment type="caution">
    <text evidence="7">The sequence shown here is derived from an EMBL/GenBank/DDBJ whole genome shotgun (WGS) entry which is preliminary data.</text>
</comment>
<dbReference type="Pfam" id="PF08389">
    <property type="entry name" value="Xpo1"/>
    <property type="match status" value="1"/>
</dbReference>